<dbReference type="PANTHER" id="PTHR17224">
    <property type="entry name" value="PEPTIDYL-TRNA HYDROLASE"/>
    <property type="match status" value="1"/>
</dbReference>
<evidence type="ECO:0000256" key="2">
    <source>
        <dbReference type="ARBA" id="ARBA00022555"/>
    </source>
</evidence>
<accession>A0A3B0ZJA0</accession>
<name>A0A3B0ZJA0_9ZZZZ</name>
<dbReference type="InterPro" id="IPR036416">
    <property type="entry name" value="Pept_tRNA_hydro_sf"/>
</dbReference>
<gene>
    <name evidence="6" type="ORF">MNBD_GAMMA17-1296</name>
</gene>
<sequence>MATHIDLIVGLGNPGPAYEGTRHNAGFWLVDTYAQRCQSVFKSEARFHGDACKTLLDGHRGWLLKPTTYMNRCGQSVSSLVKYYKIPVERILVVHDELDLPPGVARFKKGGGHGGHNGLRDIIKAFGGNKEFMRLRIGIGHPGQSDQVADFVLDDPPRRERELILDAIDEAVDVIPLMLDGFFEKAMNCLHSKKPAA</sequence>
<protein>
    <recommendedName>
        <fullName evidence="1">peptidyl-tRNA hydrolase</fullName>
        <ecNumber evidence="1">3.1.1.29</ecNumber>
    </recommendedName>
</protein>
<evidence type="ECO:0000313" key="6">
    <source>
        <dbReference type="EMBL" id="VAW86379.1"/>
    </source>
</evidence>
<dbReference type="FunFam" id="3.40.50.1470:FF:000001">
    <property type="entry name" value="Peptidyl-tRNA hydrolase"/>
    <property type="match status" value="1"/>
</dbReference>
<dbReference type="PROSITE" id="PS01196">
    <property type="entry name" value="PEPT_TRNA_HYDROL_2"/>
    <property type="match status" value="1"/>
</dbReference>
<dbReference type="CDD" id="cd00462">
    <property type="entry name" value="PTH"/>
    <property type="match status" value="1"/>
</dbReference>
<dbReference type="PROSITE" id="PS01195">
    <property type="entry name" value="PEPT_TRNA_HYDROL_1"/>
    <property type="match status" value="1"/>
</dbReference>
<evidence type="ECO:0000256" key="3">
    <source>
        <dbReference type="ARBA" id="ARBA00022801"/>
    </source>
</evidence>
<reference evidence="6" key="1">
    <citation type="submission" date="2018-06" db="EMBL/GenBank/DDBJ databases">
        <authorList>
            <person name="Zhirakovskaya E."/>
        </authorList>
    </citation>
    <scope>NUCLEOTIDE SEQUENCE</scope>
</reference>
<dbReference type="Pfam" id="PF01195">
    <property type="entry name" value="Pept_tRNA_hydro"/>
    <property type="match status" value="1"/>
</dbReference>
<dbReference type="GO" id="GO:0004045">
    <property type="term" value="F:peptidyl-tRNA hydrolase activity"/>
    <property type="evidence" value="ECO:0007669"/>
    <property type="project" value="UniProtKB-EC"/>
</dbReference>
<dbReference type="EMBL" id="UOFQ01000040">
    <property type="protein sequence ID" value="VAW86379.1"/>
    <property type="molecule type" value="Genomic_DNA"/>
</dbReference>
<keyword evidence="4" id="KW-0694">RNA-binding</keyword>
<evidence type="ECO:0000256" key="5">
    <source>
        <dbReference type="ARBA" id="ARBA00038063"/>
    </source>
</evidence>
<dbReference type="Gene3D" id="3.40.50.1470">
    <property type="entry name" value="Peptidyl-tRNA hydrolase"/>
    <property type="match status" value="1"/>
</dbReference>
<dbReference type="PANTHER" id="PTHR17224:SF1">
    <property type="entry name" value="PEPTIDYL-TRNA HYDROLASE"/>
    <property type="match status" value="1"/>
</dbReference>
<dbReference type="SUPFAM" id="SSF53178">
    <property type="entry name" value="Peptidyl-tRNA hydrolase-like"/>
    <property type="match status" value="1"/>
</dbReference>
<keyword evidence="2" id="KW-0820">tRNA-binding</keyword>
<evidence type="ECO:0000256" key="1">
    <source>
        <dbReference type="ARBA" id="ARBA00013260"/>
    </source>
</evidence>
<evidence type="ECO:0000256" key="4">
    <source>
        <dbReference type="ARBA" id="ARBA00022884"/>
    </source>
</evidence>
<dbReference type="NCBIfam" id="TIGR00447">
    <property type="entry name" value="pth"/>
    <property type="match status" value="1"/>
</dbReference>
<comment type="similarity">
    <text evidence="5">Belongs to the PTH family.</text>
</comment>
<proteinExistence type="inferred from homology"/>
<dbReference type="GO" id="GO:0000049">
    <property type="term" value="F:tRNA binding"/>
    <property type="evidence" value="ECO:0007669"/>
    <property type="project" value="UniProtKB-KW"/>
</dbReference>
<dbReference type="EC" id="3.1.1.29" evidence="1"/>
<organism evidence="6">
    <name type="scientific">hydrothermal vent metagenome</name>
    <dbReference type="NCBI Taxonomy" id="652676"/>
    <lineage>
        <taxon>unclassified sequences</taxon>
        <taxon>metagenomes</taxon>
        <taxon>ecological metagenomes</taxon>
    </lineage>
</organism>
<dbReference type="InterPro" id="IPR001328">
    <property type="entry name" value="Pept_tRNA_hydro"/>
</dbReference>
<dbReference type="AlphaFoldDB" id="A0A3B0ZJA0"/>
<dbReference type="HAMAP" id="MF_00083">
    <property type="entry name" value="Pept_tRNA_hydro_bact"/>
    <property type="match status" value="1"/>
</dbReference>
<dbReference type="InterPro" id="IPR018171">
    <property type="entry name" value="Pept_tRNA_hydro_CS"/>
</dbReference>
<keyword evidence="3 6" id="KW-0378">Hydrolase</keyword>